<dbReference type="PANTHER" id="PTHR21505:SF12">
    <property type="entry name" value="MADF DOMAIN-CONTAINING PROTEIN-RELATED"/>
    <property type="match status" value="1"/>
</dbReference>
<evidence type="ECO:0000313" key="3">
    <source>
        <dbReference type="Proteomes" id="UP001283361"/>
    </source>
</evidence>
<dbReference type="Proteomes" id="UP001283361">
    <property type="component" value="Unassembled WGS sequence"/>
</dbReference>
<keyword evidence="3" id="KW-1185">Reference proteome</keyword>
<evidence type="ECO:0000259" key="1">
    <source>
        <dbReference type="Pfam" id="PF10545"/>
    </source>
</evidence>
<dbReference type="Pfam" id="PF10545">
    <property type="entry name" value="MADF_DNA_bdg"/>
    <property type="match status" value="1"/>
</dbReference>
<dbReference type="AlphaFoldDB" id="A0AAE1AER6"/>
<comment type="caution">
    <text evidence="2">The sequence shown here is derived from an EMBL/GenBank/DDBJ whole genome shotgun (WGS) entry which is preliminary data.</text>
</comment>
<protein>
    <recommendedName>
        <fullName evidence="1">MADF domain-containing protein</fullName>
    </recommendedName>
</protein>
<organism evidence="2 3">
    <name type="scientific">Elysia crispata</name>
    <name type="common">lettuce slug</name>
    <dbReference type="NCBI Taxonomy" id="231223"/>
    <lineage>
        <taxon>Eukaryota</taxon>
        <taxon>Metazoa</taxon>
        <taxon>Spiralia</taxon>
        <taxon>Lophotrochozoa</taxon>
        <taxon>Mollusca</taxon>
        <taxon>Gastropoda</taxon>
        <taxon>Heterobranchia</taxon>
        <taxon>Euthyneura</taxon>
        <taxon>Panpulmonata</taxon>
        <taxon>Sacoglossa</taxon>
        <taxon>Placobranchoidea</taxon>
        <taxon>Plakobranchidae</taxon>
        <taxon>Elysia</taxon>
    </lineage>
</organism>
<sequence>MCKALNIPVTDEYLLWLKIKIKHLRISFTRELRLMKLSEKSGAARNDIYKPKWPFFDNLQFLLPHCSTRPGKNNLDVAPPRTENEWICVVKNFEETSNYHVFHLYDAVLTKTAGSIYVIGS</sequence>
<reference evidence="2" key="1">
    <citation type="journal article" date="2023" name="G3 (Bethesda)">
        <title>A reference genome for the long-term kleptoplast-retaining sea slug Elysia crispata morphotype clarki.</title>
        <authorList>
            <person name="Eastman K.E."/>
            <person name="Pendleton A.L."/>
            <person name="Shaikh M.A."/>
            <person name="Suttiyut T."/>
            <person name="Ogas R."/>
            <person name="Tomko P."/>
            <person name="Gavelis G."/>
            <person name="Widhalm J.R."/>
            <person name="Wisecaver J.H."/>
        </authorList>
    </citation>
    <scope>NUCLEOTIDE SEQUENCE</scope>
    <source>
        <strain evidence="2">ECLA1</strain>
    </source>
</reference>
<proteinExistence type="predicted"/>
<dbReference type="InterPro" id="IPR006578">
    <property type="entry name" value="MADF-dom"/>
</dbReference>
<accession>A0AAE1AER6</accession>
<dbReference type="PANTHER" id="PTHR21505">
    <property type="entry name" value="MADF DOMAIN-CONTAINING PROTEIN-RELATED"/>
    <property type="match status" value="1"/>
</dbReference>
<feature type="domain" description="MADF" evidence="1">
    <location>
        <begin position="4"/>
        <end position="62"/>
    </location>
</feature>
<dbReference type="EMBL" id="JAWDGP010001983">
    <property type="protein sequence ID" value="KAK3786292.1"/>
    <property type="molecule type" value="Genomic_DNA"/>
</dbReference>
<gene>
    <name evidence="2" type="ORF">RRG08_060217</name>
</gene>
<evidence type="ECO:0000313" key="2">
    <source>
        <dbReference type="EMBL" id="KAK3786292.1"/>
    </source>
</evidence>
<name>A0AAE1AER6_9GAST</name>